<organism evidence="1 2">
    <name type="scientific">Arctium lappa</name>
    <name type="common">Greater burdock</name>
    <name type="synonym">Lappa major</name>
    <dbReference type="NCBI Taxonomy" id="4217"/>
    <lineage>
        <taxon>Eukaryota</taxon>
        <taxon>Viridiplantae</taxon>
        <taxon>Streptophyta</taxon>
        <taxon>Embryophyta</taxon>
        <taxon>Tracheophyta</taxon>
        <taxon>Spermatophyta</taxon>
        <taxon>Magnoliopsida</taxon>
        <taxon>eudicotyledons</taxon>
        <taxon>Gunneridae</taxon>
        <taxon>Pentapetalae</taxon>
        <taxon>asterids</taxon>
        <taxon>campanulids</taxon>
        <taxon>Asterales</taxon>
        <taxon>Asteraceae</taxon>
        <taxon>Carduoideae</taxon>
        <taxon>Cardueae</taxon>
        <taxon>Arctiinae</taxon>
        <taxon>Arctium</taxon>
    </lineage>
</organism>
<keyword evidence="2" id="KW-1185">Reference proteome</keyword>
<evidence type="ECO:0000313" key="2">
    <source>
        <dbReference type="Proteomes" id="UP001055879"/>
    </source>
</evidence>
<name>A0ACB9CNA1_ARCLA</name>
<accession>A0ACB9CNA1</accession>
<dbReference type="EMBL" id="CM042050">
    <property type="protein sequence ID" value="KAI3735754.1"/>
    <property type="molecule type" value="Genomic_DNA"/>
</dbReference>
<comment type="caution">
    <text evidence="1">The sequence shown here is derived from an EMBL/GenBank/DDBJ whole genome shotgun (WGS) entry which is preliminary data.</text>
</comment>
<reference evidence="2" key="1">
    <citation type="journal article" date="2022" name="Mol. Ecol. Resour.">
        <title>The genomes of chicory, endive, great burdock and yacon provide insights into Asteraceae palaeo-polyploidization history and plant inulin production.</title>
        <authorList>
            <person name="Fan W."/>
            <person name="Wang S."/>
            <person name="Wang H."/>
            <person name="Wang A."/>
            <person name="Jiang F."/>
            <person name="Liu H."/>
            <person name="Zhao H."/>
            <person name="Xu D."/>
            <person name="Zhang Y."/>
        </authorList>
    </citation>
    <scope>NUCLEOTIDE SEQUENCE [LARGE SCALE GENOMIC DNA]</scope>
    <source>
        <strain evidence="2">cv. Niubang</strain>
    </source>
</reference>
<protein>
    <submittedName>
        <fullName evidence="1">Uncharacterized protein</fullName>
    </submittedName>
</protein>
<gene>
    <name evidence="1" type="ORF">L6452_15266</name>
</gene>
<evidence type="ECO:0000313" key="1">
    <source>
        <dbReference type="EMBL" id="KAI3735754.1"/>
    </source>
</evidence>
<dbReference type="Proteomes" id="UP001055879">
    <property type="component" value="Linkage Group LG04"/>
</dbReference>
<sequence length="100" mass="11361">MLINNIFVHTISKSDLRSPMPTPIHRIRTSSLLNKLHHIGVRTKWQHYNKFLTNTPINAFDSIASKAYATFYGVGKDMGRGGCEGLDPDHRLKRASWGRV</sequence>
<reference evidence="1 2" key="2">
    <citation type="journal article" date="2022" name="Mol. Ecol. Resour.">
        <title>The genomes of chicory, endive, great burdock and yacon provide insights into Asteraceae paleo-polyploidization history and plant inulin production.</title>
        <authorList>
            <person name="Fan W."/>
            <person name="Wang S."/>
            <person name="Wang H."/>
            <person name="Wang A."/>
            <person name="Jiang F."/>
            <person name="Liu H."/>
            <person name="Zhao H."/>
            <person name="Xu D."/>
            <person name="Zhang Y."/>
        </authorList>
    </citation>
    <scope>NUCLEOTIDE SEQUENCE [LARGE SCALE GENOMIC DNA]</scope>
    <source>
        <strain evidence="2">cv. Niubang</strain>
    </source>
</reference>
<proteinExistence type="predicted"/>